<comment type="caution">
    <text evidence="2">The sequence shown here is derived from an EMBL/GenBank/DDBJ whole genome shotgun (WGS) entry which is preliminary data.</text>
</comment>
<evidence type="ECO:0000256" key="1">
    <source>
        <dbReference type="SAM" id="Coils"/>
    </source>
</evidence>
<dbReference type="OrthoDB" id="2884925at2759"/>
<dbReference type="AlphaFoldDB" id="A0A8H6LVP8"/>
<protein>
    <recommendedName>
        <fullName evidence="4">F-box domain-containing protein</fullName>
    </recommendedName>
</protein>
<accession>A0A8H6LVP8</accession>
<sequence>MLVTGTQATTSEMITNLEDANALITPVSLGEIPAVELDCYSAPSPVSKLPVELLSKIFYLSLQFMDANGRRKPNTFPERKRLTIAHVSHHWRETALNFPDLWAEIYIRAKTKVEFIDLALTNSKEQPLEGILHVLQEGSYSRRVKGIYVRGYPGEEDLAFWSVLQHRCGDLETLQLDGDTVRPTPRRNSGGFMLATFTKLRCVELGDWHDLPFPCIKSTFLTHLSIQPGLLPTKETMDDLLAFLRVASQLEYLHIEFGIITSALRIACKRVSAPQLFHILDPSTSRRSSGRRGGIVVRASSDDKSKLFVQVGITPPAPDRMSFPFPFSTSSDWLLSALSKVVIEHYPTLDFWHALARLPMLTELSFWARQHNDGFIQALQGNLNGASHGGASSASTETTVGPLAREFPALCMIVAKFRGTGIGWDVGRGIMTLPVKTQQEVDVTAEIGQVTAEIDQLKEELNRLSLSLNTLERQRHALSPVSNFLQNSYLKIFYLSLQFMDANGESAPERTSLNFPDLWAEIYLRENTSHQSIDMALRNSQNQPLYIEAPGPNQGSAASHIFVFRERLRSRQVKAIYLHALPLDFLMVFNFLNHTRDICKQVETFHLTLHQMLVLERELWCMITFQTFTRLRRVELNGWVNNPFPWIRCPSVTHLSIQPGLLATMESMRDLLAFFKISPQLEFLHIHFGSTSVNGERLVEDLHYHSSIYLPRLSTLRIKSKSSLPLCILLSALHIPPTIQVLDLSCSNHPPDAPRKVASALNLACSAVSAPRMLIVYVANQPNGQHSVIPPPLLVQSSQVQGDPRPQLDIQISITASASSSSAVILSIPAQQCE</sequence>
<dbReference type="Proteomes" id="UP000521943">
    <property type="component" value="Unassembled WGS sequence"/>
</dbReference>
<keyword evidence="3" id="KW-1185">Reference proteome</keyword>
<name>A0A8H6LVP8_9AGAR</name>
<gene>
    <name evidence="2" type="ORF">DFP72DRAFT_1178702</name>
</gene>
<reference evidence="2 3" key="1">
    <citation type="submission" date="2020-07" db="EMBL/GenBank/DDBJ databases">
        <title>Comparative genomics of pyrophilous fungi reveals a link between fire events and developmental genes.</title>
        <authorList>
            <consortium name="DOE Joint Genome Institute"/>
            <person name="Steindorff A.S."/>
            <person name="Carver A."/>
            <person name="Calhoun S."/>
            <person name="Stillman K."/>
            <person name="Liu H."/>
            <person name="Lipzen A."/>
            <person name="Pangilinan J."/>
            <person name="Labutti K."/>
            <person name="Bruns T.D."/>
            <person name="Grigoriev I.V."/>
        </authorList>
    </citation>
    <scope>NUCLEOTIDE SEQUENCE [LARGE SCALE GENOMIC DNA]</scope>
    <source>
        <strain evidence="2 3">CBS 144469</strain>
    </source>
</reference>
<evidence type="ECO:0008006" key="4">
    <source>
        <dbReference type="Google" id="ProtNLM"/>
    </source>
</evidence>
<dbReference type="EMBL" id="JACGCI010000163">
    <property type="protein sequence ID" value="KAF6742896.1"/>
    <property type="molecule type" value="Genomic_DNA"/>
</dbReference>
<proteinExistence type="predicted"/>
<organism evidence="2 3">
    <name type="scientific">Ephemerocybe angulata</name>
    <dbReference type="NCBI Taxonomy" id="980116"/>
    <lineage>
        <taxon>Eukaryota</taxon>
        <taxon>Fungi</taxon>
        <taxon>Dikarya</taxon>
        <taxon>Basidiomycota</taxon>
        <taxon>Agaricomycotina</taxon>
        <taxon>Agaricomycetes</taxon>
        <taxon>Agaricomycetidae</taxon>
        <taxon>Agaricales</taxon>
        <taxon>Agaricineae</taxon>
        <taxon>Psathyrellaceae</taxon>
        <taxon>Ephemerocybe</taxon>
    </lineage>
</organism>
<evidence type="ECO:0000313" key="3">
    <source>
        <dbReference type="Proteomes" id="UP000521943"/>
    </source>
</evidence>
<feature type="coiled-coil region" evidence="1">
    <location>
        <begin position="440"/>
        <end position="474"/>
    </location>
</feature>
<evidence type="ECO:0000313" key="2">
    <source>
        <dbReference type="EMBL" id="KAF6742896.1"/>
    </source>
</evidence>
<keyword evidence="1" id="KW-0175">Coiled coil</keyword>